<dbReference type="OrthoDB" id="288590at2759"/>
<dbReference type="PaxDb" id="3827-XP_004490336.1"/>
<evidence type="ECO:0000256" key="4">
    <source>
        <dbReference type="ARBA" id="ARBA00023002"/>
    </source>
</evidence>
<evidence type="ECO:0000313" key="8">
    <source>
        <dbReference type="Proteomes" id="UP000087171"/>
    </source>
</evidence>
<dbReference type="InterPro" id="IPR050295">
    <property type="entry name" value="Plant_2OG-oxidoreductases"/>
</dbReference>
<comment type="similarity">
    <text evidence="1 6">Belongs to the iron/ascorbate-dependent oxidoreductase family.</text>
</comment>
<dbReference type="InterPro" id="IPR027443">
    <property type="entry name" value="IPNS-like_sf"/>
</dbReference>
<accession>A0A1S2XJL0</accession>
<feature type="domain" description="Fe2OG dioxygenase" evidence="7">
    <location>
        <begin position="197"/>
        <end position="297"/>
    </location>
</feature>
<dbReference type="GO" id="GO:0031418">
    <property type="term" value="F:L-ascorbic acid binding"/>
    <property type="evidence" value="ECO:0007669"/>
    <property type="project" value="UniProtKB-KW"/>
</dbReference>
<evidence type="ECO:0000256" key="2">
    <source>
        <dbReference type="ARBA" id="ARBA00022723"/>
    </source>
</evidence>
<dbReference type="InterPro" id="IPR026992">
    <property type="entry name" value="DIOX_N"/>
</dbReference>
<dbReference type="GO" id="GO:0016491">
    <property type="term" value="F:oxidoreductase activity"/>
    <property type="evidence" value="ECO:0007669"/>
    <property type="project" value="UniProtKB-KW"/>
</dbReference>
<dbReference type="Pfam" id="PF03171">
    <property type="entry name" value="2OG-FeII_Oxy"/>
    <property type="match status" value="1"/>
</dbReference>
<reference evidence="8" key="1">
    <citation type="journal article" date="2013" name="Nat. Biotechnol.">
        <title>Draft genome sequence of chickpea (Cicer arietinum) provides a resource for trait improvement.</title>
        <authorList>
            <person name="Varshney R.K."/>
            <person name="Song C."/>
            <person name="Saxena R.K."/>
            <person name="Azam S."/>
            <person name="Yu S."/>
            <person name="Sharpe A.G."/>
            <person name="Cannon S."/>
            <person name="Baek J."/>
            <person name="Rosen B.D."/>
            <person name="Tar'an B."/>
            <person name="Millan T."/>
            <person name="Zhang X."/>
            <person name="Ramsay L.D."/>
            <person name="Iwata A."/>
            <person name="Wang Y."/>
            <person name="Nelson W."/>
            <person name="Farmer A.D."/>
            <person name="Gaur P.M."/>
            <person name="Soderlund C."/>
            <person name="Penmetsa R.V."/>
            <person name="Xu C."/>
            <person name="Bharti A.K."/>
            <person name="He W."/>
            <person name="Winter P."/>
            <person name="Zhao S."/>
            <person name="Hane J.K."/>
            <person name="Carrasquilla-Garcia N."/>
            <person name="Condie J.A."/>
            <person name="Upadhyaya H.D."/>
            <person name="Luo M.C."/>
            <person name="Thudi M."/>
            <person name="Gowda C.L."/>
            <person name="Singh N.P."/>
            <person name="Lichtenzveig J."/>
            <person name="Gali K.K."/>
            <person name="Rubio J."/>
            <person name="Nadarajan N."/>
            <person name="Dolezel J."/>
            <person name="Bansal K.C."/>
            <person name="Xu X."/>
            <person name="Edwards D."/>
            <person name="Zhang G."/>
            <person name="Kahl G."/>
            <person name="Gil J."/>
            <person name="Singh K.B."/>
            <person name="Datta S.K."/>
            <person name="Jackson S.A."/>
            <person name="Wang J."/>
            <person name="Cook D.R."/>
        </authorList>
    </citation>
    <scope>NUCLEOTIDE SEQUENCE [LARGE SCALE GENOMIC DNA]</scope>
    <source>
        <strain evidence="8">cv. CDC Frontier</strain>
    </source>
</reference>
<keyword evidence="4 6" id="KW-0560">Oxidoreductase</keyword>
<keyword evidence="8" id="KW-1185">Reference proteome</keyword>
<dbReference type="PROSITE" id="PS51471">
    <property type="entry name" value="FE2OG_OXY"/>
    <property type="match status" value="1"/>
</dbReference>
<proteinExistence type="inferred from homology"/>
<dbReference type="eggNOG" id="KOG0143">
    <property type="taxonomic scope" value="Eukaryota"/>
</dbReference>
<protein>
    <submittedName>
        <fullName evidence="9">Protein SRG1-like isoform X3</fullName>
    </submittedName>
</protein>
<keyword evidence="2 6" id="KW-0479">Metal-binding</keyword>
<dbReference type="Proteomes" id="UP000087171">
    <property type="component" value="Chromosome Ca2"/>
</dbReference>
<dbReference type="InterPro" id="IPR005123">
    <property type="entry name" value="Oxoglu/Fe-dep_dioxygenase_dom"/>
</dbReference>
<evidence type="ECO:0000256" key="6">
    <source>
        <dbReference type="RuleBase" id="RU003682"/>
    </source>
</evidence>
<dbReference type="GO" id="GO:0046872">
    <property type="term" value="F:metal ion binding"/>
    <property type="evidence" value="ECO:0007669"/>
    <property type="project" value="UniProtKB-KW"/>
</dbReference>
<dbReference type="Pfam" id="PF14226">
    <property type="entry name" value="DIOX_N"/>
    <property type="match status" value="1"/>
</dbReference>
<dbReference type="FunFam" id="2.60.120.330:FF:000001">
    <property type="entry name" value="Protein SRG1"/>
    <property type="match status" value="1"/>
</dbReference>
<keyword evidence="3" id="KW-0847">Vitamin C</keyword>
<dbReference type="RefSeq" id="XP_004490336.1">
    <property type="nucleotide sequence ID" value="XM_004490279.3"/>
</dbReference>
<reference evidence="9" key="2">
    <citation type="submission" date="2025-08" db="UniProtKB">
        <authorList>
            <consortium name="RefSeq"/>
        </authorList>
    </citation>
    <scope>IDENTIFICATION</scope>
    <source>
        <tissue evidence="9">Etiolated seedlings</tissue>
    </source>
</reference>
<name>A0A1S2XJL0_CICAR</name>
<evidence type="ECO:0000256" key="5">
    <source>
        <dbReference type="ARBA" id="ARBA00023004"/>
    </source>
</evidence>
<keyword evidence="5 6" id="KW-0408">Iron</keyword>
<gene>
    <name evidence="9" type="primary">LOC101510002</name>
</gene>
<dbReference type="PANTHER" id="PTHR47991">
    <property type="entry name" value="OXOGLUTARATE/IRON-DEPENDENT DIOXYGENASE"/>
    <property type="match status" value="1"/>
</dbReference>
<evidence type="ECO:0000256" key="1">
    <source>
        <dbReference type="ARBA" id="ARBA00008056"/>
    </source>
</evidence>
<dbReference type="KEGG" id="cam:140918585"/>
<sequence>MGGTPVLAPSVQELAKQGITEVPEQYLQPNQDPILVSNTTSLPQLPIIDFDKLLCEDVTELEKLHHASKEWGFFQLINHGVNSSLIENVKIGVEEFFNLPMEEKKKFWQTREELQGFGQVYVALEEEKLRWGDMFFVKTFPLDMRHPNLIPCIPQPFRDELDSYSLQLKKLCFKIIEFMTKALKTKPNELLNLFENGDQSIRINYYPPCPKPEQVIGLNSHSDGTALTILLQVNEIQGLQIRKDGNWIPINPISDAFVVNVGDMFEIMSNGIYRSIEHRATVNSEKERISVAAFHNPQAGINLGPAPTLVTPQTPALFKTIPLQDYVDGYLSSKIKGKSYLDFVRIQNEIQE</sequence>
<dbReference type="AlphaFoldDB" id="A0A1S2XJL0"/>
<organism evidence="8 9">
    <name type="scientific">Cicer arietinum</name>
    <name type="common">Chickpea</name>
    <name type="synonym">Garbanzo</name>
    <dbReference type="NCBI Taxonomy" id="3827"/>
    <lineage>
        <taxon>Eukaryota</taxon>
        <taxon>Viridiplantae</taxon>
        <taxon>Streptophyta</taxon>
        <taxon>Embryophyta</taxon>
        <taxon>Tracheophyta</taxon>
        <taxon>Spermatophyta</taxon>
        <taxon>Magnoliopsida</taxon>
        <taxon>eudicotyledons</taxon>
        <taxon>Gunneridae</taxon>
        <taxon>Pentapetalae</taxon>
        <taxon>rosids</taxon>
        <taxon>fabids</taxon>
        <taxon>Fabales</taxon>
        <taxon>Fabaceae</taxon>
        <taxon>Papilionoideae</taxon>
        <taxon>50 kb inversion clade</taxon>
        <taxon>NPAAA clade</taxon>
        <taxon>Hologalegina</taxon>
        <taxon>IRL clade</taxon>
        <taxon>Cicereae</taxon>
        <taxon>Cicer</taxon>
    </lineage>
</organism>
<evidence type="ECO:0000313" key="9">
    <source>
        <dbReference type="RefSeq" id="XP_004490336.1"/>
    </source>
</evidence>
<dbReference type="SUPFAM" id="SSF51197">
    <property type="entry name" value="Clavaminate synthase-like"/>
    <property type="match status" value="1"/>
</dbReference>
<dbReference type="InterPro" id="IPR044861">
    <property type="entry name" value="IPNS-like_FE2OG_OXY"/>
</dbReference>
<evidence type="ECO:0000259" key="7">
    <source>
        <dbReference type="PROSITE" id="PS51471"/>
    </source>
</evidence>
<evidence type="ECO:0000256" key="3">
    <source>
        <dbReference type="ARBA" id="ARBA00022896"/>
    </source>
</evidence>
<dbReference type="Gene3D" id="2.60.120.330">
    <property type="entry name" value="B-lactam Antibiotic, Isopenicillin N Synthase, Chain"/>
    <property type="match status" value="1"/>
</dbReference>